<evidence type="ECO:0000313" key="1">
    <source>
        <dbReference type="EMBL" id="CAG03703.1"/>
    </source>
</evidence>
<organism evidence="1">
    <name type="scientific">Tetraodon nigroviridis</name>
    <name type="common">Spotted green pufferfish</name>
    <name type="synonym">Chelonodon nigroviridis</name>
    <dbReference type="NCBI Taxonomy" id="99883"/>
    <lineage>
        <taxon>Eukaryota</taxon>
        <taxon>Metazoa</taxon>
        <taxon>Chordata</taxon>
        <taxon>Craniata</taxon>
        <taxon>Vertebrata</taxon>
        <taxon>Euteleostomi</taxon>
        <taxon>Actinopterygii</taxon>
        <taxon>Neopterygii</taxon>
        <taxon>Teleostei</taxon>
        <taxon>Neoteleostei</taxon>
        <taxon>Acanthomorphata</taxon>
        <taxon>Eupercaria</taxon>
        <taxon>Tetraodontiformes</taxon>
        <taxon>Tetradontoidea</taxon>
        <taxon>Tetraodontidae</taxon>
        <taxon>Tetraodon</taxon>
    </lineage>
</organism>
<name>Q4S6M9_TETNG</name>
<dbReference type="EMBL" id="CAAE01014724">
    <property type="protein sequence ID" value="CAG03703.1"/>
    <property type="molecule type" value="Genomic_DNA"/>
</dbReference>
<gene>
    <name evidence="1" type="ORF">GSTENG00023211001</name>
</gene>
<accession>Q4S6M9</accession>
<proteinExistence type="predicted"/>
<protein>
    <submittedName>
        <fullName evidence="1">Chromosome undetermined SCAF14724, whole genome shotgun sequence</fullName>
    </submittedName>
</protein>
<sequence length="42" mass="4627">MDNKDASLNLTDGEVKVQVTASPNPKRRLLTAFPHRAICTAF</sequence>
<dbReference type="KEGG" id="tng:GSTEN00023211G001"/>
<reference evidence="1" key="1">
    <citation type="journal article" date="2004" name="Nature">
        <title>Genome duplication in the teleost fish Tetraodon nigroviridis reveals the early vertebrate proto-karyotype.</title>
        <authorList>
            <person name="Jaillon O."/>
            <person name="Aury J.-M."/>
            <person name="Brunet F."/>
            <person name="Petit J.-L."/>
            <person name="Stange-Thomann N."/>
            <person name="Mauceli E."/>
            <person name="Bouneau L."/>
            <person name="Fischer C."/>
            <person name="Ozouf-Costaz C."/>
            <person name="Bernot A."/>
            <person name="Nicaud S."/>
            <person name="Jaffe D."/>
            <person name="Fisher S."/>
            <person name="Lutfalla G."/>
            <person name="Dossat C."/>
            <person name="Segurens B."/>
            <person name="Dasilva C."/>
            <person name="Salanoubat M."/>
            <person name="Levy M."/>
            <person name="Boudet N."/>
            <person name="Castellano S."/>
            <person name="Anthouard V."/>
            <person name="Jubin C."/>
            <person name="Castelli V."/>
            <person name="Katinka M."/>
            <person name="Vacherie B."/>
            <person name="Biemont C."/>
            <person name="Skalli Z."/>
            <person name="Cattolico L."/>
            <person name="Poulain J."/>
            <person name="De Berardinis V."/>
            <person name="Cruaud C."/>
            <person name="Duprat S."/>
            <person name="Brottier P."/>
            <person name="Coutanceau J.-P."/>
            <person name="Gouzy J."/>
            <person name="Parra G."/>
            <person name="Lardier G."/>
            <person name="Chapple C."/>
            <person name="McKernan K.J."/>
            <person name="McEwan P."/>
            <person name="Bosak S."/>
            <person name="Kellis M."/>
            <person name="Volff J.-N."/>
            <person name="Guigo R."/>
            <person name="Zody M.C."/>
            <person name="Mesirov J."/>
            <person name="Lindblad-Toh K."/>
            <person name="Birren B."/>
            <person name="Nusbaum C."/>
            <person name="Kahn D."/>
            <person name="Robinson-Rechavi M."/>
            <person name="Laudet V."/>
            <person name="Schachter V."/>
            <person name="Quetier F."/>
            <person name="Saurin W."/>
            <person name="Scarpelli C."/>
            <person name="Wincker P."/>
            <person name="Lander E.S."/>
            <person name="Weissenbach J."/>
            <person name="Roest Crollius H."/>
        </authorList>
    </citation>
    <scope>NUCLEOTIDE SEQUENCE [LARGE SCALE GENOMIC DNA]</scope>
</reference>
<reference evidence="1" key="2">
    <citation type="submission" date="2004-02" db="EMBL/GenBank/DDBJ databases">
        <authorList>
            <consortium name="Genoscope"/>
            <consortium name="Whitehead Institute Centre for Genome Research"/>
        </authorList>
    </citation>
    <scope>NUCLEOTIDE SEQUENCE</scope>
</reference>
<dbReference type="AlphaFoldDB" id="Q4S6M9"/>